<dbReference type="EMBL" id="BX284606">
    <property type="protein sequence ID" value="VAY52578.1"/>
    <property type="molecule type" value="Genomic_DNA"/>
</dbReference>
<evidence type="ECO:0000256" key="6">
    <source>
        <dbReference type="ARBA" id="ARBA00037966"/>
    </source>
</evidence>
<dbReference type="Bgee" id="WBGene00006517">
    <property type="expression patterns" value="Expressed in embryo and 4 other cell types or tissues"/>
</dbReference>
<dbReference type="CTD" id="3565068"/>
<evidence type="ECO:0000256" key="3">
    <source>
        <dbReference type="ARBA" id="ARBA00022741"/>
    </source>
</evidence>
<protein>
    <submittedName>
        <fullName evidence="8">Protein kinase domain-containing protein</fullName>
    </submittedName>
</protein>
<dbReference type="PROSITE" id="PS00108">
    <property type="entry name" value="PROTEIN_KINASE_ST"/>
    <property type="match status" value="1"/>
</dbReference>
<evidence type="ECO:0000256" key="5">
    <source>
        <dbReference type="ARBA" id="ARBA00022840"/>
    </source>
</evidence>
<evidence type="ECO:0000256" key="1">
    <source>
        <dbReference type="ARBA" id="ARBA00022527"/>
    </source>
</evidence>
<dbReference type="Gene3D" id="1.10.510.10">
    <property type="entry name" value="Transferase(Phosphotransferase) domain 1"/>
    <property type="match status" value="1"/>
</dbReference>
<dbReference type="Pfam" id="PF00069">
    <property type="entry name" value="Pkinase"/>
    <property type="match status" value="1"/>
</dbReference>
<comment type="similarity">
    <text evidence="6">Belongs to the protein kinase superfamily. CMGC Ser/Thr protein kinase family. Lammer subfamily.</text>
</comment>
<dbReference type="GeneID" id="3565068"/>
<keyword evidence="11" id="KW-1267">Proteomics identification</keyword>
<keyword evidence="1" id="KW-0723">Serine/threonine-protein kinase</keyword>
<dbReference type="SUPFAM" id="SSF56112">
    <property type="entry name" value="Protein kinase-like (PK-like)"/>
    <property type="match status" value="1"/>
</dbReference>
<dbReference type="AlphaFoldDB" id="A0A3B1E4Y4"/>
<evidence type="ECO:0000259" key="7">
    <source>
        <dbReference type="PROSITE" id="PS50011"/>
    </source>
</evidence>
<dbReference type="PANTHER" id="PTHR45646:SF11">
    <property type="entry name" value="SERINE_THREONINE-PROTEIN KINASE DOA"/>
    <property type="match status" value="1"/>
</dbReference>
<keyword evidence="3" id="KW-0547">Nucleotide-binding</keyword>
<evidence type="ECO:0000313" key="9">
    <source>
        <dbReference type="Proteomes" id="UP000001940"/>
    </source>
</evidence>
<dbReference type="InterPro" id="IPR051175">
    <property type="entry name" value="CLK_kinases"/>
</dbReference>
<dbReference type="GO" id="GO:0005524">
    <property type="term" value="F:ATP binding"/>
    <property type="evidence" value="ECO:0007669"/>
    <property type="project" value="UniProtKB-KW"/>
</dbReference>
<feature type="domain" description="Protein kinase" evidence="7">
    <location>
        <begin position="1"/>
        <end position="251"/>
    </location>
</feature>
<dbReference type="InterPro" id="IPR011009">
    <property type="entry name" value="Kinase-like_dom_sf"/>
</dbReference>
<dbReference type="SMR" id="A0A3B1E4Y4"/>
<evidence type="ECO:0007829" key="11">
    <source>
        <dbReference type="PeptideAtlas" id="A0A3B1E4Y4"/>
    </source>
</evidence>
<dbReference type="WormBase" id="E02H4.3c">
    <property type="protein sequence ID" value="CE52810"/>
    <property type="gene ID" value="WBGene00006517"/>
    <property type="gene designation" value="madd-3"/>
</dbReference>
<keyword evidence="4 8" id="KW-0418">Kinase</keyword>
<evidence type="ECO:0000313" key="8">
    <source>
        <dbReference type="EMBL" id="VAY52578.1"/>
    </source>
</evidence>
<dbReference type="PANTHER" id="PTHR45646">
    <property type="entry name" value="SERINE/THREONINE-PROTEIN KINASE DOA-RELATED"/>
    <property type="match status" value="1"/>
</dbReference>
<keyword evidence="5" id="KW-0067">ATP-binding</keyword>
<dbReference type="CDD" id="cd14134">
    <property type="entry name" value="PKc_CLK"/>
    <property type="match status" value="1"/>
</dbReference>
<dbReference type="SMART" id="SM00220">
    <property type="entry name" value="S_TKc"/>
    <property type="match status" value="1"/>
</dbReference>
<keyword evidence="9" id="KW-1185">Reference proteome</keyword>
<reference evidence="8 9" key="1">
    <citation type="journal article" date="1998" name="Science">
        <title>Genome sequence of the nematode C. elegans: a platform for investigating biology.</title>
        <authorList>
            <consortium name="The C. elegans sequencing consortium"/>
            <person name="Sulson J.E."/>
            <person name="Waterston R."/>
        </authorList>
    </citation>
    <scope>NUCLEOTIDE SEQUENCE [LARGE SCALE GENOMIC DNA]</scope>
    <source>
        <strain evidence="8 9">Bristol N2</strain>
    </source>
</reference>
<dbReference type="InterPro" id="IPR000719">
    <property type="entry name" value="Prot_kinase_dom"/>
</dbReference>
<sequence length="275" mass="32234">MGSYFDYNGHICLLFDLMGSSIFDFLKANHYKPYPMEQTLHITWQLCNAVKFLHDNKLTHTDLKPENILFVDSRYTTKLVDKKPLRVLHSTHVRLIDFGSATFDHEHHSIIVSTRHYRAPEVILELGWSQPCDVWSIGCILYELYTGVTLFQTHENREHLAMMERVLGDIPLRMAKRTNTFRTKFFINGRLDWVNTSADAAYVRDNCKPLRRSMSCTDPEHVELFELIENMLMFEPLARMKLPEALQHRYFNRLPENLKIPCKMDASTNPRINGD</sequence>
<dbReference type="PROSITE" id="PS50011">
    <property type="entry name" value="PROTEIN_KINASE_DOM"/>
    <property type="match status" value="1"/>
</dbReference>
<dbReference type="GO" id="GO:0004674">
    <property type="term" value="F:protein serine/threonine kinase activity"/>
    <property type="evidence" value="ECO:0007669"/>
    <property type="project" value="UniProtKB-KW"/>
</dbReference>
<proteinExistence type="evidence at protein level"/>
<keyword evidence="2" id="KW-0808">Transferase</keyword>
<gene>
    <name evidence="8 10" type="primary">madd-3</name>
    <name evidence="8" type="ORF">CELE_E02H4.3</name>
    <name evidence="10" type="ORF">E02H4.3</name>
</gene>
<dbReference type="RefSeq" id="NP_001380238.1">
    <property type="nucleotide sequence ID" value="NM_001392884.1"/>
</dbReference>
<dbReference type="ExpressionAtlas" id="A0A3B1E4Y4">
    <property type="expression patterns" value="baseline and differential"/>
</dbReference>
<accession>A0A3B1E4Y4</accession>
<evidence type="ECO:0000313" key="10">
    <source>
        <dbReference type="WormBase" id="E02H4.3c"/>
    </source>
</evidence>
<evidence type="ECO:0000256" key="4">
    <source>
        <dbReference type="ARBA" id="ARBA00022777"/>
    </source>
</evidence>
<dbReference type="Proteomes" id="UP000001940">
    <property type="component" value="Chromosome X"/>
</dbReference>
<organism evidence="8 9">
    <name type="scientific">Caenorhabditis elegans</name>
    <dbReference type="NCBI Taxonomy" id="6239"/>
    <lineage>
        <taxon>Eukaryota</taxon>
        <taxon>Metazoa</taxon>
        <taxon>Ecdysozoa</taxon>
        <taxon>Nematoda</taxon>
        <taxon>Chromadorea</taxon>
        <taxon>Rhabditida</taxon>
        <taxon>Rhabditina</taxon>
        <taxon>Rhabditomorpha</taxon>
        <taxon>Rhabditoidea</taxon>
        <taxon>Rhabditidae</taxon>
        <taxon>Peloderinae</taxon>
        <taxon>Caenorhabditis</taxon>
    </lineage>
</organism>
<dbReference type="AGR" id="WB:WBGene00006517"/>
<evidence type="ECO:0000256" key="2">
    <source>
        <dbReference type="ARBA" id="ARBA00022679"/>
    </source>
</evidence>
<dbReference type="OrthoDB" id="283111at2759"/>
<name>A0A3B1E4Y4_CAEEL</name>
<dbReference type="InterPro" id="IPR008271">
    <property type="entry name" value="Ser/Thr_kinase_AS"/>
</dbReference>